<evidence type="ECO:0000256" key="8">
    <source>
        <dbReference type="ARBA" id="ARBA00023065"/>
    </source>
</evidence>
<dbReference type="RefSeq" id="WP_284351479.1">
    <property type="nucleotide sequence ID" value="NZ_BRXS01000005.1"/>
</dbReference>
<keyword evidence="6" id="KW-0732">Signal</keyword>
<dbReference type="InterPro" id="IPR037066">
    <property type="entry name" value="Plug_dom_sf"/>
</dbReference>
<dbReference type="Pfam" id="PF07715">
    <property type="entry name" value="Plug"/>
    <property type="match status" value="1"/>
</dbReference>
<dbReference type="Proteomes" id="UP001161325">
    <property type="component" value="Unassembled WGS sequence"/>
</dbReference>
<keyword evidence="16" id="KW-0675">Receptor</keyword>
<name>A0AA37QC51_9BACT</name>
<sequence>MPLRSRAARAFLAATVPALVPVDAEAQDPARRTRPDTTARLDTVTVTAERRRAATFDVPQAVTVIGRERLADRRGMGLDEVLQEVPGVIALSRAGGTDARINIRGFGSRGAGDRSNAGTTRGVRLLIDGFPETEPDGRTALDLFDLATAEGIEVVRSSASSLWGNAAGGVINLTTAVTTTRPFGQLTPVVGSFGLRRWVGRAATPLGRGTLSLSGTFTDFEGWRAHSSGQRSLGLASFVAPVGDRARVGIFAVGGRNAYRIPGPLTRAEADANPEQANATYASRDERRDNKLGRLGVTLDVALDSTHAVSSALYVNPKVLQRSERGTFRDFNRYHVGGNVVYRNALPLFARGARFTAGVDEAYQDGTILFYGLGPGNTRGADLRDNKKEGANNVGVFAHQELDVTPRLTLGVGARWDAIRYDYQSFVGRRLADVKTFSRVTPKLGATWRLGPTHSVYANLGGGVEAPAGNETDPASTFGQDSVYNLNPLLSPIRSTTYEVGTKQLVALGASGATLSYDAAVYVTDVDDEIVPYRGGRFYFTAGQVRRTGAELGAQARGLGAFTLRTALTWSHHRYTEYLVDSVHYSAARAGRFADYGGNRVVGIPDVAYFAGIGVEPRAARWINAEVGLRGQSRFFADDANAVEVPAFSTLQATVGFGEGLPVGRGLALRGFVTVHNLTDRRYVESAFLNPDVVNGQPVAFEPGLPRNVVFSLSLGAAGRR</sequence>
<dbReference type="InterPro" id="IPR010916">
    <property type="entry name" value="TonB_box_CS"/>
</dbReference>
<keyword evidence="7" id="KW-0408">Iron</keyword>
<evidence type="ECO:0000256" key="10">
    <source>
        <dbReference type="ARBA" id="ARBA00023136"/>
    </source>
</evidence>
<keyword evidence="4" id="KW-0410">Iron transport</keyword>
<dbReference type="PANTHER" id="PTHR32552:SF68">
    <property type="entry name" value="FERRICHROME OUTER MEMBRANE TRANSPORTER_PHAGE RECEPTOR"/>
    <property type="match status" value="1"/>
</dbReference>
<evidence type="ECO:0000256" key="13">
    <source>
        <dbReference type="RuleBase" id="RU003357"/>
    </source>
</evidence>
<keyword evidence="8" id="KW-0406">Ion transport</keyword>
<gene>
    <name evidence="16" type="primary">yncD</name>
    <name evidence="16" type="ORF">rosag_35440</name>
</gene>
<evidence type="ECO:0000256" key="2">
    <source>
        <dbReference type="ARBA" id="ARBA00022448"/>
    </source>
</evidence>
<dbReference type="CDD" id="cd01347">
    <property type="entry name" value="ligand_gated_channel"/>
    <property type="match status" value="1"/>
</dbReference>
<dbReference type="GO" id="GO:0015344">
    <property type="term" value="F:siderophore uptake transmembrane transporter activity"/>
    <property type="evidence" value="ECO:0007669"/>
    <property type="project" value="TreeGrafter"/>
</dbReference>
<organism evidence="16 17">
    <name type="scientific">Roseisolibacter agri</name>
    <dbReference type="NCBI Taxonomy" id="2014610"/>
    <lineage>
        <taxon>Bacteria</taxon>
        <taxon>Pseudomonadati</taxon>
        <taxon>Gemmatimonadota</taxon>
        <taxon>Gemmatimonadia</taxon>
        <taxon>Gemmatimonadales</taxon>
        <taxon>Gemmatimonadaceae</taxon>
        <taxon>Roseisolibacter</taxon>
    </lineage>
</organism>
<accession>A0AA37QC51</accession>
<evidence type="ECO:0000256" key="4">
    <source>
        <dbReference type="ARBA" id="ARBA00022496"/>
    </source>
</evidence>
<evidence type="ECO:0000256" key="1">
    <source>
        <dbReference type="ARBA" id="ARBA00004571"/>
    </source>
</evidence>
<evidence type="ECO:0000256" key="12">
    <source>
        <dbReference type="PROSITE-ProRule" id="PRU01360"/>
    </source>
</evidence>
<dbReference type="InterPro" id="IPR000531">
    <property type="entry name" value="Beta-barrel_TonB"/>
</dbReference>
<keyword evidence="9 13" id="KW-0798">TonB box</keyword>
<feature type="domain" description="TonB-dependent receptor plug" evidence="15">
    <location>
        <begin position="56"/>
        <end position="170"/>
    </location>
</feature>
<dbReference type="PANTHER" id="PTHR32552">
    <property type="entry name" value="FERRICHROME IRON RECEPTOR-RELATED"/>
    <property type="match status" value="1"/>
</dbReference>
<dbReference type="Gene3D" id="2.170.130.10">
    <property type="entry name" value="TonB-dependent receptor, plug domain"/>
    <property type="match status" value="1"/>
</dbReference>
<evidence type="ECO:0000259" key="14">
    <source>
        <dbReference type="Pfam" id="PF00593"/>
    </source>
</evidence>
<evidence type="ECO:0000256" key="5">
    <source>
        <dbReference type="ARBA" id="ARBA00022692"/>
    </source>
</evidence>
<protein>
    <submittedName>
        <fullName evidence="16">TonB-dependent receptor YncD</fullName>
    </submittedName>
</protein>
<keyword evidence="11 12" id="KW-0998">Cell outer membrane</keyword>
<dbReference type="InterPro" id="IPR012910">
    <property type="entry name" value="Plug_dom"/>
</dbReference>
<feature type="domain" description="TonB-dependent receptor-like beta-barrel" evidence="14">
    <location>
        <begin position="271"/>
        <end position="661"/>
    </location>
</feature>
<dbReference type="InterPro" id="IPR036942">
    <property type="entry name" value="Beta-barrel_TonB_sf"/>
</dbReference>
<dbReference type="PROSITE" id="PS52016">
    <property type="entry name" value="TONB_DEPENDENT_REC_3"/>
    <property type="match status" value="1"/>
</dbReference>
<comment type="similarity">
    <text evidence="12 13">Belongs to the TonB-dependent receptor family.</text>
</comment>
<keyword evidence="10 12" id="KW-0472">Membrane</keyword>
<dbReference type="EMBL" id="BRXS01000005">
    <property type="protein sequence ID" value="GLC27031.1"/>
    <property type="molecule type" value="Genomic_DNA"/>
</dbReference>
<evidence type="ECO:0000259" key="15">
    <source>
        <dbReference type="Pfam" id="PF07715"/>
    </source>
</evidence>
<reference evidence="16" key="1">
    <citation type="submission" date="2022-08" db="EMBL/GenBank/DDBJ databases">
        <title>Draft genome sequencing of Roseisolibacter agri AW1220.</title>
        <authorList>
            <person name="Tobiishi Y."/>
            <person name="Tonouchi A."/>
        </authorList>
    </citation>
    <scope>NUCLEOTIDE SEQUENCE</scope>
    <source>
        <strain evidence="16">AW1220</strain>
    </source>
</reference>
<dbReference type="GO" id="GO:0009279">
    <property type="term" value="C:cell outer membrane"/>
    <property type="evidence" value="ECO:0007669"/>
    <property type="project" value="UniProtKB-SubCell"/>
</dbReference>
<evidence type="ECO:0000256" key="7">
    <source>
        <dbReference type="ARBA" id="ARBA00023004"/>
    </source>
</evidence>
<evidence type="ECO:0000313" key="17">
    <source>
        <dbReference type="Proteomes" id="UP001161325"/>
    </source>
</evidence>
<evidence type="ECO:0000256" key="3">
    <source>
        <dbReference type="ARBA" id="ARBA00022452"/>
    </source>
</evidence>
<keyword evidence="17" id="KW-1185">Reference proteome</keyword>
<dbReference type="Pfam" id="PF00593">
    <property type="entry name" value="TonB_dep_Rec_b-barrel"/>
    <property type="match status" value="1"/>
</dbReference>
<evidence type="ECO:0000256" key="11">
    <source>
        <dbReference type="ARBA" id="ARBA00023237"/>
    </source>
</evidence>
<comment type="caution">
    <text evidence="16">The sequence shown here is derived from an EMBL/GenBank/DDBJ whole genome shotgun (WGS) entry which is preliminary data.</text>
</comment>
<dbReference type="Gene3D" id="2.40.170.20">
    <property type="entry name" value="TonB-dependent receptor, beta-barrel domain"/>
    <property type="match status" value="1"/>
</dbReference>
<keyword evidence="5 12" id="KW-0812">Transmembrane</keyword>
<dbReference type="InterPro" id="IPR039426">
    <property type="entry name" value="TonB-dep_rcpt-like"/>
</dbReference>
<evidence type="ECO:0000313" key="16">
    <source>
        <dbReference type="EMBL" id="GLC27031.1"/>
    </source>
</evidence>
<evidence type="ECO:0000256" key="6">
    <source>
        <dbReference type="ARBA" id="ARBA00022729"/>
    </source>
</evidence>
<evidence type="ECO:0000256" key="9">
    <source>
        <dbReference type="ARBA" id="ARBA00023077"/>
    </source>
</evidence>
<dbReference type="AlphaFoldDB" id="A0AA37QC51"/>
<comment type="subcellular location">
    <subcellularLocation>
        <location evidence="1 12">Cell outer membrane</location>
        <topology evidence="1 12">Multi-pass membrane protein</topology>
    </subcellularLocation>
</comment>
<dbReference type="PROSITE" id="PS00430">
    <property type="entry name" value="TONB_DEPENDENT_REC_1"/>
    <property type="match status" value="1"/>
</dbReference>
<dbReference type="SUPFAM" id="SSF56935">
    <property type="entry name" value="Porins"/>
    <property type="match status" value="1"/>
</dbReference>
<keyword evidence="3 12" id="KW-1134">Transmembrane beta strand</keyword>
<proteinExistence type="inferred from homology"/>
<keyword evidence="2 12" id="KW-0813">Transport</keyword>